<dbReference type="Proteomes" id="UP000316584">
    <property type="component" value="Chromosome"/>
</dbReference>
<dbReference type="FunFam" id="3.40.140.10:FF:000051">
    <property type="entry name" value="Nucleoside deaminase"/>
    <property type="match status" value="1"/>
</dbReference>
<dbReference type="SUPFAM" id="SSF53927">
    <property type="entry name" value="Cytidine deaminase-like"/>
    <property type="match status" value="1"/>
</dbReference>
<feature type="signal peptide" evidence="1">
    <location>
        <begin position="1"/>
        <end position="32"/>
    </location>
</feature>
<evidence type="ECO:0000259" key="2">
    <source>
        <dbReference type="PROSITE" id="PS51747"/>
    </source>
</evidence>
<evidence type="ECO:0000256" key="1">
    <source>
        <dbReference type="SAM" id="SignalP"/>
    </source>
</evidence>
<dbReference type="KEGG" id="lug:FPZ22_10445"/>
<dbReference type="CDD" id="cd01285">
    <property type="entry name" value="nucleoside_deaminase"/>
    <property type="match status" value="1"/>
</dbReference>
<evidence type="ECO:0000313" key="4">
    <source>
        <dbReference type="Proteomes" id="UP000316584"/>
    </source>
</evidence>
<name>A0A518N5Q0_9GAMM</name>
<keyword evidence="4" id="KW-1185">Reference proteome</keyword>
<dbReference type="InterPro" id="IPR016193">
    <property type="entry name" value="Cytidine_deaminase-like"/>
</dbReference>
<dbReference type="OrthoDB" id="9802676at2"/>
<dbReference type="PROSITE" id="PS51747">
    <property type="entry name" value="CYT_DCMP_DEAMINASES_2"/>
    <property type="match status" value="1"/>
</dbReference>
<sequence length="349" mass="36556">MPASPETRSFPMRGLLPSAFTLLLALTMAACAAPQPADGVKPPPMSDPLPATVLPAPATPPRHGAVAGLPDLDRSCRIDADCAVKNVGNCCGYYPACVNRSAEPDPKAVQAACARSGVAGVCGFREIQACACVASRCEPAPSDALPLRAAAVRRSDPMSLPARVDLRLPDWVPDAIDRERTYPADADKVALAITLAARNIDEGTGGPFGAVLFGPDQRVVAAGVNVVLPQSTSLAHAENMAYMLAQQALGRARINLDEAGNPCGPYTLATSAQPCCQCYGATVWAGVDRLLIGARADDVQALTEFDEGPLPEDWTGELARRGIEVVRDVERERARAVLAAYGRGGGRSY</sequence>
<dbReference type="AlphaFoldDB" id="A0A518N5Q0"/>
<organism evidence="3 4">
    <name type="scientific">Luteimonas granuli</name>
    <dbReference type="NCBI Taxonomy" id="1176533"/>
    <lineage>
        <taxon>Bacteria</taxon>
        <taxon>Pseudomonadati</taxon>
        <taxon>Pseudomonadota</taxon>
        <taxon>Gammaproteobacteria</taxon>
        <taxon>Lysobacterales</taxon>
        <taxon>Lysobacteraceae</taxon>
        <taxon>Luteimonas</taxon>
    </lineage>
</organism>
<reference evidence="3 4" key="1">
    <citation type="submission" date="2019-07" db="EMBL/GenBank/DDBJ databases">
        <title>Full genome sequence of Luteimonas sp. Gr-4.</title>
        <authorList>
            <person name="Im W.-T."/>
        </authorList>
    </citation>
    <scope>NUCLEOTIDE SEQUENCE [LARGE SCALE GENOMIC DNA]</scope>
    <source>
        <strain evidence="3 4">Gr-4</strain>
    </source>
</reference>
<proteinExistence type="predicted"/>
<dbReference type="Pfam" id="PF00383">
    <property type="entry name" value="dCMP_cyt_deam_1"/>
    <property type="match status" value="1"/>
</dbReference>
<evidence type="ECO:0000313" key="3">
    <source>
        <dbReference type="EMBL" id="QDW67250.1"/>
    </source>
</evidence>
<feature type="domain" description="CMP/dCMP-type deaminase" evidence="2">
    <location>
        <begin position="183"/>
        <end position="318"/>
    </location>
</feature>
<dbReference type="GO" id="GO:0003824">
    <property type="term" value="F:catalytic activity"/>
    <property type="evidence" value="ECO:0007669"/>
    <property type="project" value="InterPro"/>
</dbReference>
<dbReference type="Gene3D" id="3.40.140.10">
    <property type="entry name" value="Cytidine Deaminase, domain 2"/>
    <property type="match status" value="1"/>
</dbReference>
<protein>
    <recommendedName>
        <fullName evidence="2">CMP/dCMP-type deaminase domain-containing protein</fullName>
    </recommendedName>
</protein>
<accession>A0A518N5Q0</accession>
<dbReference type="EMBL" id="CP042218">
    <property type="protein sequence ID" value="QDW67250.1"/>
    <property type="molecule type" value="Genomic_DNA"/>
</dbReference>
<gene>
    <name evidence="3" type="ORF">FPZ22_10445</name>
</gene>
<dbReference type="InterPro" id="IPR002125">
    <property type="entry name" value="CMP_dCMP_dom"/>
</dbReference>
<feature type="chain" id="PRO_5021993226" description="CMP/dCMP-type deaminase domain-containing protein" evidence="1">
    <location>
        <begin position="33"/>
        <end position="349"/>
    </location>
</feature>
<keyword evidence="1" id="KW-0732">Signal</keyword>